<sequence>MQAPTTSLESSIEPRPDVAIPTRRPDVPDGRGADVLVGLGVDDPTGSPQRTEDLKFTDVIDGCGVDVLAGLSVDGATGSRRRTEDLGVTDVPEDPRGLITERPDFVANSRWTED</sequence>
<feature type="compositionally biased region" description="Polar residues" evidence="1">
    <location>
        <begin position="1"/>
        <end position="10"/>
    </location>
</feature>
<proteinExistence type="predicted"/>
<name>A0A087G7G6_ARAAL</name>
<feature type="compositionally biased region" description="Basic and acidic residues" evidence="1">
    <location>
        <begin position="93"/>
        <end position="104"/>
    </location>
</feature>
<evidence type="ECO:0000313" key="3">
    <source>
        <dbReference type="Proteomes" id="UP000029120"/>
    </source>
</evidence>
<reference evidence="3" key="1">
    <citation type="journal article" date="2015" name="Nat. Plants">
        <title>Genome expansion of Arabis alpina linked with retrotransposition and reduced symmetric DNA methylation.</title>
        <authorList>
            <person name="Willing E.M."/>
            <person name="Rawat V."/>
            <person name="Mandakova T."/>
            <person name="Maumus F."/>
            <person name="James G.V."/>
            <person name="Nordstroem K.J."/>
            <person name="Becker C."/>
            <person name="Warthmann N."/>
            <person name="Chica C."/>
            <person name="Szarzynska B."/>
            <person name="Zytnicki M."/>
            <person name="Albani M.C."/>
            <person name="Kiefer C."/>
            <person name="Bergonzi S."/>
            <person name="Castaings L."/>
            <person name="Mateos J.L."/>
            <person name="Berns M.C."/>
            <person name="Bujdoso N."/>
            <person name="Piofczyk T."/>
            <person name="de Lorenzo L."/>
            <person name="Barrero-Sicilia C."/>
            <person name="Mateos I."/>
            <person name="Piednoel M."/>
            <person name="Hagmann J."/>
            <person name="Chen-Min-Tao R."/>
            <person name="Iglesias-Fernandez R."/>
            <person name="Schuster S.C."/>
            <person name="Alonso-Blanco C."/>
            <person name="Roudier F."/>
            <person name="Carbonero P."/>
            <person name="Paz-Ares J."/>
            <person name="Davis S.J."/>
            <person name="Pecinka A."/>
            <person name="Quesneville H."/>
            <person name="Colot V."/>
            <person name="Lysak M.A."/>
            <person name="Weigel D."/>
            <person name="Coupland G."/>
            <person name="Schneeberger K."/>
        </authorList>
    </citation>
    <scope>NUCLEOTIDE SEQUENCE [LARGE SCALE GENOMIC DNA]</scope>
    <source>
        <strain evidence="3">cv. Pajares</strain>
    </source>
</reference>
<dbReference type="Gramene" id="KFK25818">
    <property type="protein sequence ID" value="KFK25818"/>
    <property type="gene ID" value="AALP_AA8G165400"/>
</dbReference>
<accession>A0A087G7G6</accession>
<organism evidence="2 3">
    <name type="scientific">Arabis alpina</name>
    <name type="common">Alpine rock-cress</name>
    <dbReference type="NCBI Taxonomy" id="50452"/>
    <lineage>
        <taxon>Eukaryota</taxon>
        <taxon>Viridiplantae</taxon>
        <taxon>Streptophyta</taxon>
        <taxon>Embryophyta</taxon>
        <taxon>Tracheophyta</taxon>
        <taxon>Spermatophyta</taxon>
        <taxon>Magnoliopsida</taxon>
        <taxon>eudicotyledons</taxon>
        <taxon>Gunneridae</taxon>
        <taxon>Pentapetalae</taxon>
        <taxon>rosids</taxon>
        <taxon>malvids</taxon>
        <taxon>Brassicales</taxon>
        <taxon>Brassicaceae</taxon>
        <taxon>Arabideae</taxon>
        <taxon>Arabis</taxon>
    </lineage>
</organism>
<protein>
    <submittedName>
        <fullName evidence="2">Uncharacterized protein</fullName>
    </submittedName>
</protein>
<feature type="region of interest" description="Disordered" evidence="1">
    <location>
        <begin position="1"/>
        <end position="33"/>
    </location>
</feature>
<keyword evidence="3" id="KW-1185">Reference proteome</keyword>
<feature type="region of interest" description="Disordered" evidence="1">
    <location>
        <begin position="75"/>
        <end position="114"/>
    </location>
</feature>
<dbReference type="AlphaFoldDB" id="A0A087G7G6"/>
<feature type="compositionally biased region" description="Basic and acidic residues" evidence="1">
    <location>
        <begin position="23"/>
        <end position="32"/>
    </location>
</feature>
<dbReference type="EMBL" id="CM002876">
    <property type="protein sequence ID" value="KFK25818.1"/>
    <property type="molecule type" value="Genomic_DNA"/>
</dbReference>
<dbReference type="Proteomes" id="UP000029120">
    <property type="component" value="Chromosome 8"/>
</dbReference>
<gene>
    <name evidence="2" type="ordered locus">AALP_Aa8g165400</name>
</gene>
<evidence type="ECO:0000313" key="2">
    <source>
        <dbReference type="EMBL" id="KFK25818.1"/>
    </source>
</evidence>
<evidence type="ECO:0000256" key="1">
    <source>
        <dbReference type="SAM" id="MobiDB-lite"/>
    </source>
</evidence>